<dbReference type="Gene3D" id="3.30.70.330">
    <property type="match status" value="2"/>
</dbReference>
<dbReference type="FunCoup" id="A0A1Y1KY94">
    <property type="interactions" value="525"/>
</dbReference>
<evidence type="ECO:0000256" key="5">
    <source>
        <dbReference type="ARBA" id="ARBA00023187"/>
    </source>
</evidence>
<gene>
    <name evidence="10" type="ORF">PPYR_12769</name>
</gene>
<reference evidence="10 11" key="2">
    <citation type="journal article" date="2018" name="Elife">
        <title>Firefly genomes illuminate parallel origins of bioluminescence in beetles.</title>
        <authorList>
            <person name="Fallon T.R."/>
            <person name="Lower S.E."/>
            <person name="Chang C.H."/>
            <person name="Bessho-Uehara M."/>
            <person name="Martin G.J."/>
            <person name="Bewick A.J."/>
            <person name="Behringer M."/>
            <person name="Debat H.J."/>
            <person name="Wong I."/>
            <person name="Day J.C."/>
            <person name="Suvorov A."/>
            <person name="Silva C.J."/>
            <person name="Stanger-Hall K.F."/>
            <person name="Hall D.W."/>
            <person name="Schmitz R.J."/>
            <person name="Nelson D.R."/>
            <person name="Lewis S.M."/>
            <person name="Shigenobu S."/>
            <person name="Bybee S.M."/>
            <person name="Larracuente A.M."/>
            <person name="Oba Y."/>
            <person name="Weng J.K."/>
        </authorList>
    </citation>
    <scope>NUCLEOTIDE SEQUENCE [LARGE SCALE GENOMIC DNA]</scope>
    <source>
        <strain evidence="10">1611_PpyrPB1</strain>
        <tissue evidence="10">Whole body</tissue>
    </source>
</reference>
<dbReference type="Pfam" id="PF00076">
    <property type="entry name" value="RRM_1"/>
    <property type="match status" value="2"/>
</dbReference>
<proteinExistence type="inferred from homology"/>
<keyword evidence="5" id="KW-0508">mRNA splicing</keyword>
<dbReference type="InterPro" id="IPR012677">
    <property type="entry name" value="Nucleotide-bd_a/b_plait_sf"/>
</dbReference>
<dbReference type="InterPro" id="IPR035979">
    <property type="entry name" value="RBD_domain_sf"/>
</dbReference>
<organism evidence="9">
    <name type="scientific">Photinus pyralis</name>
    <name type="common">Common eastern firefly</name>
    <name type="synonym">Lampyris pyralis</name>
    <dbReference type="NCBI Taxonomy" id="7054"/>
    <lineage>
        <taxon>Eukaryota</taxon>
        <taxon>Metazoa</taxon>
        <taxon>Ecdysozoa</taxon>
        <taxon>Arthropoda</taxon>
        <taxon>Hexapoda</taxon>
        <taxon>Insecta</taxon>
        <taxon>Pterygota</taxon>
        <taxon>Neoptera</taxon>
        <taxon>Endopterygota</taxon>
        <taxon>Coleoptera</taxon>
        <taxon>Polyphaga</taxon>
        <taxon>Elateriformia</taxon>
        <taxon>Elateroidea</taxon>
        <taxon>Lampyridae</taxon>
        <taxon>Lampyrinae</taxon>
        <taxon>Photinus</taxon>
    </lineage>
</organism>
<evidence type="ECO:0000256" key="7">
    <source>
        <dbReference type="SAM" id="MobiDB-lite"/>
    </source>
</evidence>
<dbReference type="GO" id="GO:0005686">
    <property type="term" value="C:U2 snRNP"/>
    <property type="evidence" value="ECO:0007669"/>
    <property type="project" value="TreeGrafter"/>
</dbReference>
<keyword evidence="4 6" id="KW-0694">RNA-binding</keyword>
<evidence type="ECO:0000256" key="3">
    <source>
        <dbReference type="ARBA" id="ARBA00022737"/>
    </source>
</evidence>
<evidence type="ECO:0000259" key="8">
    <source>
        <dbReference type="PROSITE" id="PS50102"/>
    </source>
</evidence>
<evidence type="ECO:0000256" key="6">
    <source>
        <dbReference type="PROSITE-ProRule" id="PRU00176"/>
    </source>
</evidence>
<dbReference type="PANTHER" id="PTHR15608:SF0">
    <property type="entry name" value="HIV TAT-SPECIFIC FACTOR 1"/>
    <property type="match status" value="1"/>
</dbReference>
<evidence type="ECO:0000256" key="1">
    <source>
        <dbReference type="ARBA" id="ARBA00007747"/>
    </source>
</evidence>
<dbReference type="InterPro" id="IPR034392">
    <property type="entry name" value="TatSF1-like_RRM1"/>
</dbReference>
<sequence>MASEVNTENVNTADVEEVNTPETQKEPPLEENWVLKPEQEAQDSTPQSADHKDNIHYEDGVAVFTDPESKYQYTWSTEKEEWVLRDSRTYGFEDDTHTYTDSDGVKYFWDTQKNAWFPKLDDEFMAMYQLNYGFVQNEQAPPKADEVITKEVEKKPEKVEQAPKRKAPPPEPTWFDVDDEHNTNVYVTNLPLSLTEDEFVEFMQKCGLVMRDLSTGKMKVKLYIDPETKSFKGDALCTYIRIESVNLALQLLDGSDLKGNKVKLERAKFQMKGAFDPKLKPKKRKKKEREKLKRMQEKLFDWRPEKMRGERAKHEKVVILTNVFVPSMFDADVSLILEIQQDLREECSKCGTVKKVIMYDQHPEGVAQVNMKEPEEADAVVQLLNGRWFGKRKLFAEIWDGRTKYKIAETDSQITQRIEKWDKFLEGEESTANDGAQKTNTDN</sequence>
<dbReference type="AlphaFoldDB" id="A0A1Y1KY94"/>
<keyword evidence="11" id="KW-1185">Reference proteome</keyword>
<keyword evidence="3" id="KW-0677">Repeat</keyword>
<dbReference type="InterPro" id="IPR000504">
    <property type="entry name" value="RRM_dom"/>
</dbReference>
<dbReference type="Proteomes" id="UP000327044">
    <property type="component" value="Unassembled WGS sequence"/>
</dbReference>
<dbReference type="EMBL" id="VVIM01000009">
    <property type="protein sequence ID" value="KAB0793149.1"/>
    <property type="molecule type" value="Genomic_DNA"/>
</dbReference>
<dbReference type="GO" id="GO:0005684">
    <property type="term" value="C:U2-type spliceosomal complex"/>
    <property type="evidence" value="ECO:0007669"/>
    <property type="project" value="TreeGrafter"/>
</dbReference>
<dbReference type="EMBL" id="GEZM01072553">
    <property type="protein sequence ID" value="JAV65471.1"/>
    <property type="molecule type" value="Transcribed_RNA"/>
</dbReference>
<dbReference type="CDD" id="cd12281">
    <property type="entry name" value="RRM1_TatSF1_like"/>
    <property type="match status" value="1"/>
</dbReference>
<feature type="compositionally biased region" description="Polar residues" evidence="7">
    <location>
        <begin position="1"/>
        <end position="12"/>
    </location>
</feature>
<evidence type="ECO:0000313" key="11">
    <source>
        <dbReference type="Proteomes" id="UP000327044"/>
    </source>
</evidence>
<dbReference type="InParanoid" id="A0A1Y1KY94"/>
<name>A0A1Y1KY94_PHOPY</name>
<keyword evidence="2" id="KW-0507">mRNA processing</keyword>
<dbReference type="SMART" id="SM00360">
    <property type="entry name" value="RRM"/>
    <property type="match status" value="2"/>
</dbReference>
<evidence type="ECO:0000313" key="9">
    <source>
        <dbReference type="EMBL" id="JAV65471.1"/>
    </source>
</evidence>
<dbReference type="CDD" id="cd12282">
    <property type="entry name" value="RRM2_TatSF1_like"/>
    <property type="match status" value="1"/>
</dbReference>
<evidence type="ECO:0000313" key="10">
    <source>
        <dbReference type="EMBL" id="KAB0793149.1"/>
    </source>
</evidence>
<dbReference type="SUPFAM" id="SSF54928">
    <property type="entry name" value="RNA-binding domain, RBD"/>
    <property type="match status" value="2"/>
</dbReference>
<dbReference type="InterPro" id="IPR034393">
    <property type="entry name" value="TatSF1-like"/>
</dbReference>
<dbReference type="GO" id="GO:0003723">
    <property type="term" value="F:RNA binding"/>
    <property type="evidence" value="ECO:0007669"/>
    <property type="project" value="UniProtKB-UniRule"/>
</dbReference>
<dbReference type="PANTHER" id="PTHR15608">
    <property type="entry name" value="SPLICING FACTOR U2AF-ASSOCIATED PROTEIN 2"/>
    <property type="match status" value="1"/>
</dbReference>
<reference evidence="10" key="3">
    <citation type="submission" date="2019-08" db="EMBL/GenBank/DDBJ databases">
        <authorList>
            <consortium name="Photinus pyralis genome working group"/>
            <person name="Fallon T.R."/>
            <person name="Sander Lower S.E."/>
            <person name="Weng J.-K."/>
        </authorList>
    </citation>
    <scope>NUCLEOTIDE SEQUENCE</scope>
    <source>
        <strain evidence="10">1611_PpyrPB1</strain>
        <tissue evidence="10">Whole body</tissue>
    </source>
</reference>
<feature type="compositionally biased region" description="Basic and acidic residues" evidence="7">
    <location>
        <begin position="152"/>
        <end position="163"/>
    </location>
</feature>
<evidence type="ECO:0000256" key="4">
    <source>
        <dbReference type="ARBA" id="ARBA00022884"/>
    </source>
</evidence>
<dbReference type="OrthoDB" id="10258585at2759"/>
<feature type="region of interest" description="Disordered" evidence="7">
    <location>
        <begin position="152"/>
        <end position="172"/>
    </location>
</feature>
<evidence type="ECO:0000256" key="2">
    <source>
        <dbReference type="ARBA" id="ARBA00022664"/>
    </source>
</evidence>
<feature type="domain" description="RRM" evidence="8">
    <location>
        <begin position="183"/>
        <end position="269"/>
    </location>
</feature>
<dbReference type="FunFam" id="3.30.70.330:FF:000105">
    <property type="entry name" value="HIV Tat-specific factor 1 homolog"/>
    <property type="match status" value="1"/>
</dbReference>
<dbReference type="GO" id="GO:0000398">
    <property type="term" value="P:mRNA splicing, via spliceosome"/>
    <property type="evidence" value="ECO:0007669"/>
    <property type="project" value="InterPro"/>
</dbReference>
<feature type="region of interest" description="Disordered" evidence="7">
    <location>
        <begin position="1"/>
        <end position="53"/>
    </location>
</feature>
<protein>
    <recommendedName>
        <fullName evidence="8">RRM domain-containing protein</fullName>
    </recommendedName>
</protein>
<accession>A0A1Y1KY94</accession>
<reference evidence="9" key="1">
    <citation type="journal article" date="2016" name="Sci. Rep.">
        <title>Molecular characterization of firefly nuptial gifts: a multi-omics approach sheds light on postcopulatory sexual selection.</title>
        <authorList>
            <person name="Al-Wathiqui N."/>
            <person name="Fallon T.R."/>
            <person name="South A."/>
            <person name="Weng J.K."/>
            <person name="Lewis S.M."/>
        </authorList>
    </citation>
    <scope>NUCLEOTIDE SEQUENCE</scope>
</reference>
<comment type="similarity">
    <text evidence="1">Belongs to the HTATSF1 family.</text>
</comment>
<dbReference type="PROSITE" id="PS50102">
    <property type="entry name" value="RRM"/>
    <property type="match status" value="1"/>
</dbReference>